<dbReference type="KEGG" id="abri:DFR85_03930"/>
<dbReference type="AlphaFoldDB" id="A0A2U9ICZ5"/>
<reference evidence="1 2" key="1">
    <citation type="submission" date="2018-05" db="EMBL/GenBank/DDBJ databases">
        <title>Complete Genome Sequences of Extremely Thermoacidophilic, Metal-Mobilizing Type-Strain Members of the Archaeal Family Sulfolobaceae: Acidianus brierleyi DSM-1651T, Acidianus sulfidivorans DSM-18786T, Metallosphaera hakonensis DSM-7519T, and Metallosphaera prunae DSM-10039T.</title>
        <authorList>
            <person name="Counts J.A."/>
            <person name="Kelly R.M."/>
        </authorList>
    </citation>
    <scope>NUCLEOTIDE SEQUENCE [LARGE SCALE GENOMIC DNA]</scope>
    <source>
        <strain evidence="1 2">DSM 1651</strain>
    </source>
</reference>
<dbReference type="GeneID" id="36831276"/>
<proteinExistence type="predicted"/>
<dbReference type="EMBL" id="CP029289">
    <property type="protein sequence ID" value="AWR93893.1"/>
    <property type="molecule type" value="Genomic_DNA"/>
</dbReference>
<evidence type="ECO:0000313" key="1">
    <source>
        <dbReference type="EMBL" id="AWR93893.1"/>
    </source>
</evidence>
<gene>
    <name evidence="1" type="ORF">DFR85_03930</name>
</gene>
<evidence type="ECO:0000313" key="2">
    <source>
        <dbReference type="Proteomes" id="UP000248044"/>
    </source>
</evidence>
<sequence length="95" mass="11336">MVKIYDNGELPFRKARNFNMLAFKYKPFVNQLIEEIKTKKIKVDKTKLSSVISELITEYSKNGNISFEEMLKNIEEDHVELKDFIDHNYETIKNF</sequence>
<dbReference type="Proteomes" id="UP000248044">
    <property type="component" value="Chromosome"/>
</dbReference>
<protein>
    <submittedName>
        <fullName evidence="1">Uncharacterized protein</fullName>
    </submittedName>
</protein>
<name>A0A2U9ICZ5_9CREN</name>
<dbReference type="RefSeq" id="WP_110269777.1">
    <property type="nucleotide sequence ID" value="NZ_CP029289.2"/>
</dbReference>
<dbReference type="OrthoDB" id="40461at2157"/>
<accession>A0A2U9ICZ5</accession>
<organism evidence="1 2">
    <name type="scientific">Acidianus brierleyi</name>
    <dbReference type="NCBI Taxonomy" id="41673"/>
    <lineage>
        <taxon>Archaea</taxon>
        <taxon>Thermoproteota</taxon>
        <taxon>Thermoprotei</taxon>
        <taxon>Sulfolobales</taxon>
        <taxon>Sulfolobaceae</taxon>
        <taxon>Acidianus</taxon>
    </lineage>
</organism>
<keyword evidence="2" id="KW-1185">Reference proteome</keyword>